<evidence type="ECO:0000256" key="2">
    <source>
        <dbReference type="ARBA" id="ARBA00023125"/>
    </source>
</evidence>
<evidence type="ECO:0000259" key="4">
    <source>
        <dbReference type="PROSITE" id="PS50090"/>
    </source>
</evidence>
<dbReference type="GO" id="GO:0005634">
    <property type="term" value="C:nucleus"/>
    <property type="evidence" value="ECO:0007669"/>
    <property type="project" value="TreeGrafter"/>
</dbReference>
<proteinExistence type="predicted"/>
<evidence type="ECO:0000256" key="3">
    <source>
        <dbReference type="SAM" id="MobiDB-lite"/>
    </source>
</evidence>
<organism evidence="6 7">
    <name type="scientific">Thalassiosira oceanica</name>
    <name type="common">Marine diatom</name>
    <dbReference type="NCBI Taxonomy" id="159749"/>
    <lineage>
        <taxon>Eukaryota</taxon>
        <taxon>Sar</taxon>
        <taxon>Stramenopiles</taxon>
        <taxon>Ochrophyta</taxon>
        <taxon>Bacillariophyta</taxon>
        <taxon>Coscinodiscophyceae</taxon>
        <taxon>Thalassiosirophycidae</taxon>
        <taxon>Thalassiosirales</taxon>
        <taxon>Thalassiosiraceae</taxon>
        <taxon>Thalassiosira</taxon>
    </lineage>
</organism>
<dbReference type="Gene3D" id="1.10.10.60">
    <property type="entry name" value="Homeodomain-like"/>
    <property type="match status" value="2"/>
</dbReference>
<feature type="compositionally biased region" description="Basic residues" evidence="3">
    <location>
        <begin position="235"/>
        <end position="248"/>
    </location>
</feature>
<dbReference type="AlphaFoldDB" id="K0RX16"/>
<keyword evidence="7" id="KW-1185">Reference proteome</keyword>
<dbReference type="InterPro" id="IPR001005">
    <property type="entry name" value="SANT/Myb"/>
</dbReference>
<evidence type="ECO:0000259" key="5">
    <source>
        <dbReference type="PROSITE" id="PS51294"/>
    </source>
</evidence>
<dbReference type="eggNOG" id="KOG0048">
    <property type="taxonomic scope" value="Eukaryota"/>
</dbReference>
<dbReference type="GO" id="GO:0000978">
    <property type="term" value="F:RNA polymerase II cis-regulatory region sequence-specific DNA binding"/>
    <property type="evidence" value="ECO:0007669"/>
    <property type="project" value="TreeGrafter"/>
</dbReference>
<dbReference type="Proteomes" id="UP000266841">
    <property type="component" value="Unassembled WGS sequence"/>
</dbReference>
<dbReference type="PROSITE" id="PS50090">
    <property type="entry name" value="MYB_LIKE"/>
    <property type="match status" value="2"/>
</dbReference>
<dbReference type="InterPro" id="IPR009057">
    <property type="entry name" value="Homeodomain-like_sf"/>
</dbReference>
<dbReference type="OrthoDB" id="2143914at2759"/>
<keyword evidence="1" id="KW-0677">Repeat</keyword>
<feature type="region of interest" description="Disordered" evidence="3">
    <location>
        <begin position="1"/>
        <end position="25"/>
    </location>
</feature>
<feature type="domain" description="Myb-like" evidence="4">
    <location>
        <begin position="138"/>
        <end position="176"/>
    </location>
</feature>
<dbReference type="PANTHER" id="PTHR45614:SF25">
    <property type="entry name" value="MYB PROTEIN"/>
    <property type="match status" value="1"/>
</dbReference>
<dbReference type="FunFam" id="1.10.10.60:FF:000010">
    <property type="entry name" value="Transcriptional activator Myb isoform A"/>
    <property type="match status" value="1"/>
</dbReference>
<dbReference type="InterPro" id="IPR050560">
    <property type="entry name" value="MYB_TF"/>
</dbReference>
<dbReference type="PANTHER" id="PTHR45614">
    <property type="entry name" value="MYB PROTEIN-RELATED"/>
    <property type="match status" value="1"/>
</dbReference>
<dbReference type="PROSITE" id="PS51294">
    <property type="entry name" value="HTH_MYB"/>
    <property type="match status" value="2"/>
</dbReference>
<gene>
    <name evidence="6" type="ORF">THAOC_22431</name>
</gene>
<dbReference type="SUPFAM" id="SSF46689">
    <property type="entry name" value="Homeodomain-like"/>
    <property type="match status" value="1"/>
</dbReference>
<feature type="region of interest" description="Disordered" evidence="3">
    <location>
        <begin position="281"/>
        <end position="300"/>
    </location>
</feature>
<dbReference type="GO" id="GO:0000981">
    <property type="term" value="F:DNA-binding transcription factor activity, RNA polymerase II-specific"/>
    <property type="evidence" value="ECO:0007669"/>
    <property type="project" value="TreeGrafter"/>
</dbReference>
<feature type="region of interest" description="Disordered" evidence="3">
    <location>
        <begin position="311"/>
        <end position="361"/>
    </location>
</feature>
<feature type="compositionally biased region" description="Acidic residues" evidence="3">
    <location>
        <begin position="252"/>
        <end position="263"/>
    </location>
</feature>
<evidence type="ECO:0000256" key="1">
    <source>
        <dbReference type="ARBA" id="ARBA00022737"/>
    </source>
</evidence>
<feature type="domain" description="HTH myb-type" evidence="5">
    <location>
        <begin position="143"/>
        <end position="176"/>
    </location>
</feature>
<keyword evidence="2" id="KW-0238">DNA-binding</keyword>
<name>K0RX16_THAOC</name>
<feature type="compositionally biased region" description="Polar residues" evidence="3">
    <location>
        <begin position="1"/>
        <end position="21"/>
    </location>
</feature>
<dbReference type="Pfam" id="PF13921">
    <property type="entry name" value="Myb_DNA-bind_6"/>
    <property type="match status" value="1"/>
</dbReference>
<feature type="domain" description="Myb-like" evidence="4">
    <location>
        <begin position="86"/>
        <end position="137"/>
    </location>
</feature>
<dbReference type="SMART" id="SM00717">
    <property type="entry name" value="SANT"/>
    <property type="match status" value="3"/>
</dbReference>
<evidence type="ECO:0000313" key="6">
    <source>
        <dbReference type="EMBL" id="EJK57515.1"/>
    </source>
</evidence>
<dbReference type="CDD" id="cd00167">
    <property type="entry name" value="SANT"/>
    <property type="match status" value="2"/>
</dbReference>
<dbReference type="EMBL" id="AGNL01027964">
    <property type="protein sequence ID" value="EJK57515.1"/>
    <property type="molecule type" value="Genomic_DNA"/>
</dbReference>
<comment type="caution">
    <text evidence="6">The sequence shown here is derived from an EMBL/GenBank/DDBJ whole genome shotgun (WGS) entry which is preliminary data.</text>
</comment>
<reference evidence="6 7" key="1">
    <citation type="journal article" date="2012" name="Genome Biol.">
        <title>Genome and low-iron response of an oceanic diatom adapted to chronic iron limitation.</title>
        <authorList>
            <person name="Lommer M."/>
            <person name="Specht M."/>
            <person name="Roy A.S."/>
            <person name="Kraemer L."/>
            <person name="Andreson R."/>
            <person name="Gutowska M.A."/>
            <person name="Wolf J."/>
            <person name="Bergner S.V."/>
            <person name="Schilhabel M.B."/>
            <person name="Klostermeier U.C."/>
            <person name="Beiko R.G."/>
            <person name="Rosenstiel P."/>
            <person name="Hippler M."/>
            <person name="Laroche J."/>
        </authorList>
    </citation>
    <scope>NUCLEOTIDE SEQUENCE [LARGE SCALE GENOMIC DNA]</scope>
    <source>
        <strain evidence="6 7">CCMP1005</strain>
    </source>
</reference>
<protein>
    <submittedName>
        <fullName evidence="6">Uncharacterized protein</fullName>
    </submittedName>
</protein>
<accession>K0RX16</accession>
<dbReference type="InterPro" id="IPR017930">
    <property type="entry name" value="Myb_dom"/>
</dbReference>
<feature type="region of interest" description="Disordered" evidence="3">
    <location>
        <begin position="201"/>
        <end position="271"/>
    </location>
</feature>
<sequence length="361" mass="40711">MSYTPTRQPIGANTPSSSLSQRPPRWKDYELYPKIASRAHMTPDEISKISWEKVAQKLPSHYARTPGQCMRRYSRLRGAAKGGVEKAGASKAPWNEDEDRLIREHVKAHGTKKWSHLAASLPGRIGKQCRERYVNHLDPTISKAPWTEDEDRTILRCQVDGTGNRWASIAKLLPGRGADGRYLIGDDFEGCLLAVREGVRKYHREPSRSPTKQKSRDQKSPKLKLPVPAVGRTRPASRRIASRAAKRPRYSDDDDDIDDEEEYLPPPAKPVKLLGEIDAVGFKEEESEESEEEKEERHSDALMFLDAIQTMKAATPERPGRKTITDEEDEEEQGGASRMVRSSPRNRKPVAAKDVAALHHI</sequence>
<feature type="domain" description="HTH myb-type" evidence="5">
    <location>
        <begin position="86"/>
        <end position="141"/>
    </location>
</feature>
<feature type="compositionally biased region" description="Acidic residues" evidence="3">
    <location>
        <begin position="285"/>
        <end position="294"/>
    </location>
</feature>
<evidence type="ECO:0000313" key="7">
    <source>
        <dbReference type="Proteomes" id="UP000266841"/>
    </source>
</evidence>